<reference evidence="4 5" key="1">
    <citation type="journal article" date="2015" name="Genome Announc.">
        <title>Complete Genome Sequence of Cupriavidus basilensis 4G11, Isolated from the Oak Ridge Field Research Center Site.</title>
        <authorList>
            <person name="Ray J."/>
            <person name="Waters R.J."/>
            <person name="Skerker J.M."/>
            <person name="Kuehl J.V."/>
            <person name="Price M.N."/>
            <person name="Huang J."/>
            <person name="Chakraborty R."/>
            <person name="Arkin A.P."/>
            <person name="Deutschbauer A."/>
        </authorList>
    </citation>
    <scope>NUCLEOTIDE SEQUENCE [LARGE SCALE GENOMIC DNA]</scope>
    <source>
        <strain evidence="4">4G11</strain>
    </source>
</reference>
<gene>
    <name evidence="4" type="ORF">RR42_m2351</name>
</gene>
<sequence>MMRIEEICSLSAVHIPRTCTLRDAAVQMRDRHVGALVVTEPFGGGQRAMGIVTDRDIVLQSTAAGTVPAEATVADVMTRGVVAIGKDAGIDDALQTMLAHGVRRLAVTHAEAVVGVLSLDDIVDALGAQWNMLASVLHNEREHERSGSVQTPLHL</sequence>
<keyword evidence="5" id="KW-1185">Reference proteome</keyword>
<keyword evidence="1 2" id="KW-0129">CBS domain</keyword>
<dbReference type="RefSeq" id="WP_330218476.1">
    <property type="nucleotide sequence ID" value="NZ_CP010536.1"/>
</dbReference>
<dbReference type="Gene3D" id="3.10.580.10">
    <property type="entry name" value="CBS-domain"/>
    <property type="match status" value="1"/>
</dbReference>
<dbReference type="SUPFAM" id="SSF54631">
    <property type="entry name" value="CBS-domain pair"/>
    <property type="match status" value="1"/>
</dbReference>
<evidence type="ECO:0000313" key="5">
    <source>
        <dbReference type="Proteomes" id="UP000031843"/>
    </source>
</evidence>
<dbReference type="PANTHER" id="PTHR43080">
    <property type="entry name" value="CBS DOMAIN-CONTAINING PROTEIN CBSX3, MITOCHONDRIAL"/>
    <property type="match status" value="1"/>
</dbReference>
<dbReference type="InterPro" id="IPR000644">
    <property type="entry name" value="CBS_dom"/>
</dbReference>
<dbReference type="PANTHER" id="PTHR43080:SF2">
    <property type="entry name" value="CBS DOMAIN-CONTAINING PROTEIN"/>
    <property type="match status" value="1"/>
</dbReference>
<evidence type="ECO:0000256" key="2">
    <source>
        <dbReference type="PROSITE-ProRule" id="PRU00703"/>
    </source>
</evidence>
<evidence type="ECO:0000259" key="3">
    <source>
        <dbReference type="PROSITE" id="PS51371"/>
    </source>
</evidence>
<dbReference type="InterPro" id="IPR046342">
    <property type="entry name" value="CBS_dom_sf"/>
</dbReference>
<proteinExistence type="predicted"/>
<name>A0A0C4Y9Z2_9BURK</name>
<dbReference type="SMART" id="SM00116">
    <property type="entry name" value="CBS"/>
    <property type="match status" value="2"/>
</dbReference>
<dbReference type="Proteomes" id="UP000031843">
    <property type="component" value="Chromosome main"/>
</dbReference>
<dbReference type="EMBL" id="CP010536">
    <property type="protein sequence ID" value="AJG19743.1"/>
    <property type="molecule type" value="Genomic_DNA"/>
</dbReference>
<dbReference type="STRING" id="68895.RR42_m2351"/>
<feature type="domain" description="CBS" evidence="3">
    <location>
        <begin position="1"/>
        <end position="70"/>
    </location>
</feature>
<dbReference type="Pfam" id="PF00571">
    <property type="entry name" value="CBS"/>
    <property type="match status" value="2"/>
</dbReference>
<evidence type="ECO:0000256" key="1">
    <source>
        <dbReference type="ARBA" id="ARBA00023122"/>
    </source>
</evidence>
<organism evidence="4 5">
    <name type="scientific">Cupriavidus basilensis</name>
    <dbReference type="NCBI Taxonomy" id="68895"/>
    <lineage>
        <taxon>Bacteria</taxon>
        <taxon>Pseudomonadati</taxon>
        <taxon>Pseudomonadota</taxon>
        <taxon>Betaproteobacteria</taxon>
        <taxon>Burkholderiales</taxon>
        <taxon>Burkholderiaceae</taxon>
        <taxon>Cupriavidus</taxon>
    </lineage>
</organism>
<feature type="domain" description="CBS" evidence="3">
    <location>
        <begin position="77"/>
        <end position="135"/>
    </location>
</feature>
<dbReference type="AlphaFoldDB" id="A0A0C4Y9Z2"/>
<dbReference type="PROSITE" id="PS51371">
    <property type="entry name" value="CBS"/>
    <property type="match status" value="2"/>
</dbReference>
<dbReference type="KEGG" id="cbw:RR42_m2351"/>
<accession>A0A0C4Y9Z2</accession>
<evidence type="ECO:0000313" key="4">
    <source>
        <dbReference type="EMBL" id="AJG19743.1"/>
    </source>
</evidence>
<protein>
    <submittedName>
        <fullName evidence="4">CBS domain protein</fullName>
    </submittedName>
</protein>
<dbReference type="InterPro" id="IPR051257">
    <property type="entry name" value="Diverse_CBS-Domain"/>
</dbReference>